<accession>A0ABR4EFL1</accession>
<sequence>MSPEDLGCQLNAAFLNNIVNHTLAQLDQVVRDREEQTPEVEFDKEHPPHSFKFECKQISAWFQNEEIDTLRMAIQDNNYWTLEARVLLEVLTQKLYSGLADYHRQVVKLAKCMAEKLDIEEMDAVYEKMTRMGQDTDGAIARLEARMETEWASRTDRTATQWQEAIRLLQQIAEASGLDVQKTRQKITDEQYWQREVEALKPYKYQQQYKIQQQSTRRRPLTKPGVSAQSTKALNARMHSSPRDRSQRNEPAAKVVKGRSSTLKPKKPKPCEQRRSARLRQLAERKS</sequence>
<evidence type="ECO:0000313" key="2">
    <source>
        <dbReference type="EMBL" id="KAL2281240.1"/>
    </source>
</evidence>
<dbReference type="EMBL" id="JBAWTH010000058">
    <property type="protein sequence ID" value="KAL2281240.1"/>
    <property type="molecule type" value="Genomic_DNA"/>
</dbReference>
<feature type="region of interest" description="Disordered" evidence="1">
    <location>
        <begin position="211"/>
        <end position="287"/>
    </location>
</feature>
<name>A0ABR4EFL1_9PEZI</name>
<dbReference type="Proteomes" id="UP001600888">
    <property type="component" value="Unassembled WGS sequence"/>
</dbReference>
<reference evidence="2 3" key="1">
    <citation type="submission" date="2024-03" db="EMBL/GenBank/DDBJ databases">
        <title>A high-quality draft genome sequence of Diaporthe vaccinii, a causative agent of upright dieback and viscid rot disease in cranberry plants.</title>
        <authorList>
            <person name="Sarrasin M."/>
            <person name="Lang B.F."/>
            <person name="Burger G."/>
        </authorList>
    </citation>
    <scope>NUCLEOTIDE SEQUENCE [LARGE SCALE GENOMIC DNA]</scope>
    <source>
        <strain evidence="2 3">IS7</strain>
    </source>
</reference>
<evidence type="ECO:0000313" key="3">
    <source>
        <dbReference type="Proteomes" id="UP001600888"/>
    </source>
</evidence>
<protein>
    <submittedName>
        <fullName evidence="2">Uncharacterized protein</fullName>
    </submittedName>
</protein>
<proteinExistence type="predicted"/>
<comment type="caution">
    <text evidence="2">The sequence shown here is derived from an EMBL/GenBank/DDBJ whole genome shotgun (WGS) entry which is preliminary data.</text>
</comment>
<gene>
    <name evidence="2" type="ORF">FJTKL_11685</name>
</gene>
<keyword evidence="3" id="KW-1185">Reference proteome</keyword>
<evidence type="ECO:0000256" key="1">
    <source>
        <dbReference type="SAM" id="MobiDB-lite"/>
    </source>
</evidence>
<feature type="compositionally biased region" description="Basic and acidic residues" evidence="1">
    <location>
        <begin position="269"/>
        <end position="287"/>
    </location>
</feature>
<organism evidence="2 3">
    <name type="scientific">Diaporthe vaccinii</name>
    <dbReference type="NCBI Taxonomy" id="105482"/>
    <lineage>
        <taxon>Eukaryota</taxon>
        <taxon>Fungi</taxon>
        <taxon>Dikarya</taxon>
        <taxon>Ascomycota</taxon>
        <taxon>Pezizomycotina</taxon>
        <taxon>Sordariomycetes</taxon>
        <taxon>Sordariomycetidae</taxon>
        <taxon>Diaporthales</taxon>
        <taxon>Diaporthaceae</taxon>
        <taxon>Diaporthe</taxon>
        <taxon>Diaporthe eres species complex</taxon>
    </lineage>
</organism>